<feature type="region of interest" description="Disordered" evidence="1">
    <location>
        <begin position="52"/>
        <end position="88"/>
    </location>
</feature>
<dbReference type="AlphaFoldDB" id="A0A1L3ZPM6"/>
<proteinExistence type="predicted"/>
<feature type="region of interest" description="Disordered" evidence="1">
    <location>
        <begin position="1"/>
        <end position="21"/>
    </location>
</feature>
<geneLocation type="plasmid" evidence="2 3">
    <name>unnamed7</name>
</geneLocation>
<sequence length="88" mass="9358">MASRPLTGSPPSSNLLTSFRPISPPAITGGGFVSTLKTGERRCLRLWFMSSPRAARSSPGATARLARPNAKGRSSPQGKPLQQGRLIR</sequence>
<accession>A0A1L3ZPM6</accession>
<dbReference type="EMBL" id="CP018235">
    <property type="protein sequence ID" value="API57578.1"/>
    <property type="molecule type" value="Genomic_DNA"/>
</dbReference>
<dbReference type="Proteomes" id="UP000183050">
    <property type="component" value="Plasmid unnamed7"/>
</dbReference>
<evidence type="ECO:0000313" key="3">
    <source>
        <dbReference type="Proteomes" id="UP000183050"/>
    </source>
</evidence>
<protein>
    <submittedName>
        <fullName evidence="2">Uncharacterized protein</fullName>
    </submittedName>
</protein>
<evidence type="ECO:0000256" key="1">
    <source>
        <dbReference type="SAM" id="MobiDB-lite"/>
    </source>
</evidence>
<reference evidence="2 3" key="1">
    <citation type="submission" date="2016-11" db="EMBL/GenBank/DDBJ databases">
        <title>Rhizobium leguminosarum bv. viciae strain Vaf12 isolated from Vavilovia formosa root nodules from Russia, Dagestan.</title>
        <authorList>
            <person name="Kimeklis A."/>
        </authorList>
    </citation>
    <scope>NUCLEOTIDE SEQUENCE [LARGE SCALE GENOMIC DNA]</scope>
    <source>
        <strain evidence="2 3">Vaf-108</strain>
        <plasmid evidence="3">Plasmid unnamed7</plasmid>
    </source>
</reference>
<keyword evidence="2" id="KW-0614">Plasmid</keyword>
<organism evidence="2 3">
    <name type="scientific">Rhizobium leguminosarum</name>
    <dbReference type="NCBI Taxonomy" id="384"/>
    <lineage>
        <taxon>Bacteria</taxon>
        <taxon>Pseudomonadati</taxon>
        <taxon>Pseudomonadota</taxon>
        <taxon>Alphaproteobacteria</taxon>
        <taxon>Hyphomicrobiales</taxon>
        <taxon>Rhizobiaceae</taxon>
        <taxon>Rhizobium/Agrobacterium group</taxon>
        <taxon>Rhizobium</taxon>
    </lineage>
</organism>
<name>A0A1L3ZPM6_RHILE</name>
<evidence type="ECO:0000313" key="2">
    <source>
        <dbReference type="EMBL" id="API57578.1"/>
    </source>
</evidence>
<gene>
    <name evidence="2" type="ORF">BMW22_40455</name>
</gene>